<dbReference type="EMBL" id="VSRR010058448">
    <property type="protein sequence ID" value="MPC81936.1"/>
    <property type="molecule type" value="Genomic_DNA"/>
</dbReference>
<evidence type="ECO:0000313" key="3">
    <source>
        <dbReference type="Proteomes" id="UP000324222"/>
    </source>
</evidence>
<feature type="compositionally biased region" description="Polar residues" evidence="1">
    <location>
        <begin position="68"/>
        <end position="78"/>
    </location>
</feature>
<reference evidence="2 3" key="1">
    <citation type="submission" date="2019-05" db="EMBL/GenBank/DDBJ databases">
        <title>Another draft genome of Portunus trituberculatus and its Hox gene families provides insights of decapod evolution.</title>
        <authorList>
            <person name="Jeong J.-H."/>
            <person name="Song I."/>
            <person name="Kim S."/>
            <person name="Choi T."/>
            <person name="Kim D."/>
            <person name="Ryu S."/>
            <person name="Kim W."/>
        </authorList>
    </citation>
    <scope>NUCLEOTIDE SEQUENCE [LARGE SCALE GENOMIC DNA]</scope>
    <source>
        <tissue evidence="2">Muscle</tissue>
    </source>
</reference>
<proteinExistence type="predicted"/>
<protein>
    <submittedName>
        <fullName evidence="2">Uncharacterized protein</fullName>
    </submittedName>
</protein>
<sequence length="256" mass="27511">MGGRSMEGRADGRVGGMFHHSIYIRGSDRPRERLPVRGWPVASLPSPITHAPQAPKLTNTIPRCAAKTTPSNDNNSPVCTEPAWERRSGPAGGDQCPGRGNAVRARSRVVGISGEPLYLCPSPLHPLLPPPPLSLPEHPEPPLPLPPSPEYHLGLQGLPARALELRPDTRCRQANHATPRHATHQENVRAGHIILHPLHPILSPLRSSQVCVAAPDRPVLINLSCRFPVAETESGATEKSIYGQVGRGDGWGGEVS</sequence>
<organism evidence="2 3">
    <name type="scientific">Portunus trituberculatus</name>
    <name type="common">Swimming crab</name>
    <name type="synonym">Neptunus trituberculatus</name>
    <dbReference type="NCBI Taxonomy" id="210409"/>
    <lineage>
        <taxon>Eukaryota</taxon>
        <taxon>Metazoa</taxon>
        <taxon>Ecdysozoa</taxon>
        <taxon>Arthropoda</taxon>
        <taxon>Crustacea</taxon>
        <taxon>Multicrustacea</taxon>
        <taxon>Malacostraca</taxon>
        <taxon>Eumalacostraca</taxon>
        <taxon>Eucarida</taxon>
        <taxon>Decapoda</taxon>
        <taxon>Pleocyemata</taxon>
        <taxon>Brachyura</taxon>
        <taxon>Eubrachyura</taxon>
        <taxon>Portunoidea</taxon>
        <taxon>Portunidae</taxon>
        <taxon>Portuninae</taxon>
        <taxon>Portunus</taxon>
    </lineage>
</organism>
<feature type="region of interest" description="Disordered" evidence="1">
    <location>
        <begin position="66"/>
        <end position="100"/>
    </location>
</feature>
<dbReference type="AlphaFoldDB" id="A0A5B7IIZ8"/>
<keyword evidence="3" id="KW-1185">Reference proteome</keyword>
<dbReference type="Proteomes" id="UP000324222">
    <property type="component" value="Unassembled WGS sequence"/>
</dbReference>
<gene>
    <name evidence="2" type="ORF">E2C01_076577</name>
</gene>
<accession>A0A5B7IIZ8</accession>
<evidence type="ECO:0000313" key="2">
    <source>
        <dbReference type="EMBL" id="MPC81936.1"/>
    </source>
</evidence>
<name>A0A5B7IIZ8_PORTR</name>
<comment type="caution">
    <text evidence="2">The sequence shown here is derived from an EMBL/GenBank/DDBJ whole genome shotgun (WGS) entry which is preliminary data.</text>
</comment>
<evidence type="ECO:0000256" key="1">
    <source>
        <dbReference type="SAM" id="MobiDB-lite"/>
    </source>
</evidence>